<keyword evidence="4" id="KW-1185">Reference proteome</keyword>
<dbReference type="AlphaFoldDB" id="A0A2M9ZQG3"/>
<dbReference type="EMBL" id="NPDY01000003">
    <property type="protein sequence ID" value="PJZ70476.1"/>
    <property type="molecule type" value="Genomic_DNA"/>
</dbReference>
<accession>A0A2M9ZQG3</accession>
<gene>
    <name evidence="2" type="ORF">CH360_05650</name>
    <name evidence="3" type="ORF">CH373_05230</name>
</gene>
<name>A0A2M9ZQG3_9LEPT</name>
<protein>
    <recommendedName>
        <fullName evidence="1">Amine oxidase domain-containing protein</fullName>
    </recommendedName>
</protein>
<dbReference type="SUPFAM" id="SSF51905">
    <property type="entry name" value="FAD/NAD(P)-binding domain"/>
    <property type="match status" value="1"/>
</dbReference>
<dbReference type="RefSeq" id="WP_100713045.1">
    <property type="nucleotide sequence ID" value="NZ_NPDY01000003.1"/>
</dbReference>
<sequence length="453" mass="50361">MNQKSIAVIGGGISGIATAYYLQQRGFQVEVLESESQIGGRMATANLRGRNIALGGKNIGRKYSLFREFTQSMGDNPFEYFGLNSSRVRNGKIITFDEKKRYKGMWQFLKSCSLKDLIRLIPMMRAVKSNRSKEGYLGGNFFNDLQKKYPNGKLSSIFSKELCQQFIRPVTVRMNGAEPSEAFIGNFGSNLSITFDTYEQLTNGLGPLFEQFESGVPVRSNCKVKSILLHKKKVVGVKVEENKKSQDLYYDYVILSTPASVSMELVSPHFPELEITLGQVRYFPVAVVVAEYEKPVFTKEVRALVFPETKALSNAGVYGVNDRHIVRYTFSGAVARELLSKNPKIEDLVNLGESTLSEFIPISENPRIAYTGKIMKLGLCAYAQNYENFSKSLASQLEKVEGLDLTGDYIRGAAIEGCFQAAKECANRVASKLQDQGTVESATRELADALVKG</sequence>
<evidence type="ECO:0000313" key="2">
    <source>
        <dbReference type="EMBL" id="PJZ70476.1"/>
    </source>
</evidence>
<evidence type="ECO:0000313" key="3">
    <source>
        <dbReference type="EMBL" id="PJZ74312.1"/>
    </source>
</evidence>
<dbReference type="OrthoDB" id="269318at2"/>
<dbReference type="InterPro" id="IPR036188">
    <property type="entry name" value="FAD/NAD-bd_sf"/>
</dbReference>
<evidence type="ECO:0000313" key="5">
    <source>
        <dbReference type="Proteomes" id="UP000231990"/>
    </source>
</evidence>
<dbReference type="EMBL" id="NPDZ01000002">
    <property type="protein sequence ID" value="PJZ74312.1"/>
    <property type="molecule type" value="Genomic_DNA"/>
</dbReference>
<organism evidence="3 5">
    <name type="scientific">Leptospira perolatii</name>
    <dbReference type="NCBI Taxonomy" id="2023191"/>
    <lineage>
        <taxon>Bacteria</taxon>
        <taxon>Pseudomonadati</taxon>
        <taxon>Spirochaetota</taxon>
        <taxon>Spirochaetia</taxon>
        <taxon>Leptospirales</taxon>
        <taxon>Leptospiraceae</taxon>
        <taxon>Leptospira</taxon>
    </lineage>
</organism>
<dbReference type="InterPro" id="IPR002937">
    <property type="entry name" value="Amino_oxidase"/>
</dbReference>
<dbReference type="Pfam" id="PF01593">
    <property type="entry name" value="Amino_oxidase"/>
    <property type="match status" value="1"/>
</dbReference>
<evidence type="ECO:0000313" key="4">
    <source>
        <dbReference type="Proteomes" id="UP000231962"/>
    </source>
</evidence>
<dbReference type="GO" id="GO:0016491">
    <property type="term" value="F:oxidoreductase activity"/>
    <property type="evidence" value="ECO:0007669"/>
    <property type="project" value="InterPro"/>
</dbReference>
<proteinExistence type="predicted"/>
<evidence type="ECO:0000259" key="1">
    <source>
        <dbReference type="Pfam" id="PF01593"/>
    </source>
</evidence>
<feature type="domain" description="Amine oxidase" evidence="1">
    <location>
        <begin position="13"/>
        <end position="429"/>
    </location>
</feature>
<reference evidence="4 5" key="1">
    <citation type="submission" date="2017-07" db="EMBL/GenBank/DDBJ databases">
        <title>Leptospira spp. isolated from tropical soils.</title>
        <authorList>
            <person name="Thibeaux R."/>
            <person name="Iraola G."/>
            <person name="Ferres I."/>
            <person name="Bierque E."/>
            <person name="Girault D."/>
            <person name="Soupe-Gilbert M.-E."/>
            <person name="Picardeau M."/>
            <person name="Goarant C."/>
        </authorList>
    </citation>
    <scope>NUCLEOTIDE SEQUENCE [LARGE SCALE GENOMIC DNA]</scope>
    <source>
        <strain evidence="3 5">FH1-B-B1</strain>
        <strain evidence="2 4">FH1-B-C1</strain>
    </source>
</reference>
<dbReference type="Proteomes" id="UP000231962">
    <property type="component" value="Unassembled WGS sequence"/>
</dbReference>
<dbReference type="PANTHER" id="PTHR42923">
    <property type="entry name" value="PROTOPORPHYRINOGEN OXIDASE"/>
    <property type="match status" value="1"/>
</dbReference>
<comment type="caution">
    <text evidence="3">The sequence shown here is derived from an EMBL/GenBank/DDBJ whole genome shotgun (WGS) entry which is preliminary data.</text>
</comment>
<dbReference type="PANTHER" id="PTHR42923:SF3">
    <property type="entry name" value="PROTOPORPHYRINOGEN OXIDASE"/>
    <property type="match status" value="1"/>
</dbReference>
<dbReference type="Proteomes" id="UP000231990">
    <property type="component" value="Unassembled WGS sequence"/>
</dbReference>
<dbReference type="InterPro" id="IPR050464">
    <property type="entry name" value="Zeta_carotene_desat/Oxidored"/>
</dbReference>
<dbReference type="Gene3D" id="3.50.50.60">
    <property type="entry name" value="FAD/NAD(P)-binding domain"/>
    <property type="match status" value="2"/>
</dbReference>